<evidence type="ECO:0000313" key="4">
    <source>
        <dbReference type="Proteomes" id="UP000006911"/>
    </source>
</evidence>
<dbReference type="AlphaFoldDB" id="D5GN18"/>
<organism evidence="3 4">
    <name type="scientific">Tuber melanosporum (strain Mel28)</name>
    <name type="common">Perigord black truffle</name>
    <dbReference type="NCBI Taxonomy" id="656061"/>
    <lineage>
        <taxon>Eukaryota</taxon>
        <taxon>Fungi</taxon>
        <taxon>Dikarya</taxon>
        <taxon>Ascomycota</taxon>
        <taxon>Pezizomycotina</taxon>
        <taxon>Pezizomycetes</taxon>
        <taxon>Pezizales</taxon>
        <taxon>Tuberaceae</taxon>
        <taxon>Tuber</taxon>
    </lineage>
</organism>
<protein>
    <submittedName>
        <fullName evidence="3">(Perigord truffle) hypothetical protein</fullName>
    </submittedName>
</protein>
<feature type="region of interest" description="Disordered" evidence="2">
    <location>
        <begin position="178"/>
        <end position="353"/>
    </location>
</feature>
<dbReference type="eggNOG" id="ENOG502S2VJ">
    <property type="taxonomic scope" value="Eukaryota"/>
</dbReference>
<dbReference type="HOGENOM" id="CLU_021697_0_0_1"/>
<gene>
    <name evidence="3" type="ORF">GSTUM_00011051001</name>
</gene>
<feature type="compositionally biased region" description="Acidic residues" evidence="2">
    <location>
        <begin position="242"/>
        <end position="259"/>
    </location>
</feature>
<dbReference type="RefSeq" id="XP_002841720.1">
    <property type="nucleotide sequence ID" value="XM_002841674.1"/>
</dbReference>
<feature type="compositionally biased region" description="Polar residues" evidence="2">
    <location>
        <begin position="291"/>
        <end position="304"/>
    </location>
</feature>
<dbReference type="Pfam" id="PF08202">
    <property type="entry name" value="MIS13"/>
    <property type="match status" value="1"/>
</dbReference>
<dbReference type="GO" id="GO:0051301">
    <property type="term" value="P:cell division"/>
    <property type="evidence" value="ECO:0007669"/>
    <property type="project" value="InterPro"/>
</dbReference>
<keyword evidence="1" id="KW-0175">Coiled coil</keyword>
<dbReference type="PANTHER" id="PTHR14778:SF2">
    <property type="entry name" value="KINETOCHORE-ASSOCIATED PROTEIN DSN1 HOMOLOG"/>
    <property type="match status" value="1"/>
</dbReference>
<dbReference type="PANTHER" id="PTHR14778">
    <property type="entry name" value="KINETOCHORE-ASSOCIATED PROTEIN DSN1 HOMOLOG"/>
    <property type="match status" value="1"/>
</dbReference>
<proteinExistence type="predicted"/>
<evidence type="ECO:0000313" key="3">
    <source>
        <dbReference type="EMBL" id="CAZ85911.1"/>
    </source>
</evidence>
<dbReference type="EMBL" id="FN430362">
    <property type="protein sequence ID" value="CAZ85911.1"/>
    <property type="molecule type" value="Genomic_DNA"/>
</dbReference>
<dbReference type="STRING" id="656061.D5GN18"/>
<evidence type="ECO:0000256" key="1">
    <source>
        <dbReference type="SAM" id="Coils"/>
    </source>
</evidence>
<dbReference type="InParanoid" id="D5GN18"/>
<dbReference type="OMA" id="MTARIIF"/>
<dbReference type="GeneID" id="9182199"/>
<dbReference type="InterPro" id="IPR013218">
    <property type="entry name" value="Dsn1/Mis13"/>
</dbReference>
<evidence type="ECO:0000256" key="2">
    <source>
        <dbReference type="SAM" id="MobiDB-lite"/>
    </source>
</evidence>
<feature type="compositionally biased region" description="Low complexity" evidence="2">
    <location>
        <begin position="53"/>
        <end position="74"/>
    </location>
</feature>
<feature type="region of interest" description="Disordered" evidence="2">
    <location>
        <begin position="1"/>
        <end position="74"/>
    </location>
</feature>
<name>D5GN18_TUBMM</name>
<feature type="compositionally biased region" description="Polar residues" evidence="2">
    <location>
        <begin position="331"/>
        <end position="345"/>
    </location>
</feature>
<dbReference type="GO" id="GO:0007059">
    <property type="term" value="P:chromosome segregation"/>
    <property type="evidence" value="ECO:0007669"/>
    <property type="project" value="InterPro"/>
</dbReference>
<feature type="compositionally biased region" description="Basic and acidic residues" evidence="2">
    <location>
        <begin position="276"/>
        <end position="288"/>
    </location>
</feature>
<keyword evidence="4" id="KW-1185">Reference proteome</keyword>
<reference evidence="3 4" key="1">
    <citation type="journal article" date="2010" name="Nature">
        <title>Perigord black truffle genome uncovers evolutionary origins and mechanisms of symbiosis.</title>
        <authorList>
            <person name="Martin F."/>
            <person name="Kohler A."/>
            <person name="Murat C."/>
            <person name="Balestrini R."/>
            <person name="Coutinho P.M."/>
            <person name="Jaillon O."/>
            <person name="Montanini B."/>
            <person name="Morin E."/>
            <person name="Noel B."/>
            <person name="Percudani R."/>
            <person name="Porcel B."/>
            <person name="Rubini A."/>
            <person name="Amicucci A."/>
            <person name="Amselem J."/>
            <person name="Anthouard V."/>
            <person name="Arcioni S."/>
            <person name="Artiguenave F."/>
            <person name="Aury J.M."/>
            <person name="Ballario P."/>
            <person name="Bolchi A."/>
            <person name="Brenna A."/>
            <person name="Brun A."/>
            <person name="Buee M."/>
            <person name="Cantarel B."/>
            <person name="Chevalier G."/>
            <person name="Couloux A."/>
            <person name="Da Silva C."/>
            <person name="Denoeud F."/>
            <person name="Duplessis S."/>
            <person name="Ghignone S."/>
            <person name="Hilselberger B."/>
            <person name="Iotti M."/>
            <person name="Marcais B."/>
            <person name="Mello A."/>
            <person name="Miranda M."/>
            <person name="Pacioni G."/>
            <person name="Quesneville H."/>
            <person name="Riccioni C."/>
            <person name="Ruotolo R."/>
            <person name="Splivallo R."/>
            <person name="Stocchi V."/>
            <person name="Tisserant E."/>
            <person name="Viscomi A.R."/>
            <person name="Zambonelli A."/>
            <person name="Zampieri E."/>
            <person name="Henrissat B."/>
            <person name="Lebrun M.H."/>
            <person name="Paolocci F."/>
            <person name="Bonfante P."/>
            <person name="Ottonello S."/>
            <person name="Wincker P."/>
        </authorList>
    </citation>
    <scope>NUCLEOTIDE SEQUENCE [LARGE SCALE GENOMIC DNA]</scope>
    <source>
        <strain evidence="3 4">Mel28</strain>
    </source>
</reference>
<dbReference type="GO" id="GO:0000444">
    <property type="term" value="C:MIS12/MIND type complex"/>
    <property type="evidence" value="ECO:0007669"/>
    <property type="project" value="InterPro"/>
</dbReference>
<sequence>MMPASSSRPKRKSRGDAYLEDNGIGMGGGNGRKEKENSAPAVKKRREEDKQSSKSTATAVTTATSASMTGSTATATKPKVGSLLFLCTIHSLFYSLLWQSAEGGEGELQLLGAVVIYSFVFRTDWERAELLSRVWADCTLQKKKKTAATEMRLDDGFAYRVRTTRSSTAAAAAAAQESIQSIASSSHDTAPIAPPPDPPRQRVKKKRVMVSPPPEEAGSKPKVAKANKGKTIPLSQNGTREVEEEVGKEEEQEGQEQEEEDKKKEKGAAPKASGASKEKKAAPGERRPKITASSTPRLQKSQIPTAVGGGHGPSDGTKVVLPVSDTPIIRRNQQLRQKGQGNRRSSVGMRGRRASSLMDNGVVGMTARIIFPSLAPHAEVETEEFYKHIADELLEPQRMKQLLSWCGKRALSHQTSPAAAGVDGNARAVARIIEEEVLKDLLSNAELSSWFNRDDSQAPPEVKKPNPRNLDNLAKVEECEANLKKLREERETWGSLLRPETQSTLSISGGKSEVGLFEKSLLRPEESEFANSLAKSQDLLGLAKRLVKQQCGEIEFQVDQLIDGIHKLNQYGEAADRLGGRILEDAESTLAVREATLRQASGTEALPIQEVLRSLSRMDR</sequence>
<accession>D5GN18</accession>
<dbReference type="KEGG" id="tml:GSTUM_00011051001"/>
<dbReference type="Proteomes" id="UP000006911">
    <property type="component" value="Unassembled WGS sequence"/>
</dbReference>
<feature type="coiled-coil region" evidence="1">
    <location>
        <begin position="469"/>
        <end position="496"/>
    </location>
</feature>